<protein>
    <submittedName>
        <fullName evidence="2">Uncharacterized protein</fullName>
    </submittedName>
</protein>
<keyword evidence="1" id="KW-0812">Transmembrane</keyword>
<dbReference type="Proteomes" id="UP001597112">
    <property type="component" value="Unassembled WGS sequence"/>
</dbReference>
<feature type="transmembrane region" description="Helical" evidence="1">
    <location>
        <begin position="174"/>
        <end position="196"/>
    </location>
</feature>
<evidence type="ECO:0000256" key="1">
    <source>
        <dbReference type="SAM" id="Phobius"/>
    </source>
</evidence>
<dbReference type="RefSeq" id="WP_377576951.1">
    <property type="nucleotide sequence ID" value="NZ_JBHTKA010000001.1"/>
</dbReference>
<evidence type="ECO:0000313" key="3">
    <source>
        <dbReference type="Proteomes" id="UP001597112"/>
    </source>
</evidence>
<proteinExistence type="predicted"/>
<keyword evidence="1" id="KW-1133">Transmembrane helix</keyword>
<sequence>MTLSEEQVEYIRSRVKHGGIGIRALQDDVLDHLCCVVELKMEEDIPFDVALTKAIQEFAPEGLAEIEQETLLLLNAKLMNMKKIMYGIGFASTSGMSMGVTFKLLHMPGGDQLVTYGFLTFALIFLPLAVINHFKVNLQAPWTDRARIILGILSALATGMAVVFKLFHLQWADVLLLTGAGLFSFGFLPFLFFTMYKRSIS</sequence>
<keyword evidence="1" id="KW-0472">Membrane</keyword>
<reference evidence="3" key="1">
    <citation type="journal article" date="2019" name="Int. J. Syst. Evol. Microbiol.">
        <title>The Global Catalogue of Microorganisms (GCM) 10K type strain sequencing project: providing services to taxonomists for standard genome sequencing and annotation.</title>
        <authorList>
            <consortium name="The Broad Institute Genomics Platform"/>
            <consortium name="The Broad Institute Genome Sequencing Center for Infectious Disease"/>
            <person name="Wu L."/>
            <person name="Ma J."/>
        </authorList>
    </citation>
    <scope>NUCLEOTIDE SEQUENCE [LARGE SCALE GENOMIC DNA]</scope>
    <source>
        <strain evidence="3">CCUG 58938</strain>
    </source>
</reference>
<evidence type="ECO:0000313" key="2">
    <source>
        <dbReference type="EMBL" id="MFD0999104.1"/>
    </source>
</evidence>
<keyword evidence="3" id="KW-1185">Reference proteome</keyword>
<feature type="transmembrane region" description="Helical" evidence="1">
    <location>
        <begin position="114"/>
        <end position="134"/>
    </location>
</feature>
<accession>A0ABW3JZ32</accession>
<feature type="transmembrane region" description="Helical" evidence="1">
    <location>
        <begin position="84"/>
        <end position="102"/>
    </location>
</feature>
<feature type="transmembrane region" description="Helical" evidence="1">
    <location>
        <begin position="146"/>
        <end position="168"/>
    </location>
</feature>
<comment type="caution">
    <text evidence="2">The sequence shown here is derived from an EMBL/GenBank/DDBJ whole genome shotgun (WGS) entry which is preliminary data.</text>
</comment>
<name>A0ABW3JZ32_9BACT</name>
<organism evidence="2 3">
    <name type="scientific">Ohtaekwangia kribbensis</name>
    <dbReference type="NCBI Taxonomy" id="688913"/>
    <lineage>
        <taxon>Bacteria</taxon>
        <taxon>Pseudomonadati</taxon>
        <taxon>Bacteroidota</taxon>
        <taxon>Cytophagia</taxon>
        <taxon>Cytophagales</taxon>
        <taxon>Fulvivirgaceae</taxon>
        <taxon>Ohtaekwangia</taxon>
    </lineage>
</organism>
<gene>
    <name evidence="2" type="ORF">ACFQ21_07290</name>
</gene>
<dbReference type="EMBL" id="JBHTKA010000001">
    <property type="protein sequence ID" value="MFD0999104.1"/>
    <property type="molecule type" value="Genomic_DNA"/>
</dbReference>